<evidence type="ECO:0000256" key="3">
    <source>
        <dbReference type="ARBA" id="ARBA00023163"/>
    </source>
</evidence>
<sequence length="249" mass="28321">MSVKSAKRVLEIFEVLSHYQQGLTIKEISVKLEMPQSSTFNLLRTLKEEGYVRQDLQKKYRLGEKLIPIGTSAMESLDIYSIGLPYLQRLMESVQETIFMAVLSEDELVYIAKIDTNRSIRTTAQPGYRKPLYCTGLGKTFLAFMAEDNKNQLLNQMELKPITARTVTERNELEKQLKLFQKLGYSIDDEENEEGLYCLAAPIYGSNQGIMAAISVAGPKQRMQVRTEMIIEELKKTARRISKGIGYSG</sequence>
<dbReference type="GO" id="GO:0003677">
    <property type="term" value="F:DNA binding"/>
    <property type="evidence" value="ECO:0007669"/>
    <property type="project" value="UniProtKB-KW"/>
</dbReference>
<dbReference type="InterPro" id="IPR036390">
    <property type="entry name" value="WH_DNA-bd_sf"/>
</dbReference>
<evidence type="ECO:0000313" key="7">
    <source>
        <dbReference type="Proteomes" id="UP000028875"/>
    </source>
</evidence>
<dbReference type="PANTHER" id="PTHR30136:SF35">
    <property type="entry name" value="HTH-TYPE TRANSCRIPTIONAL REGULATOR RV1719"/>
    <property type="match status" value="1"/>
</dbReference>
<dbReference type="SUPFAM" id="SSF55781">
    <property type="entry name" value="GAF domain-like"/>
    <property type="match status" value="1"/>
</dbReference>
<reference evidence="7" key="2">
    <citation type="submission" date="2014-05" db="EMBL/GenBank/DDBJ databases">
        <title>Draft genome sequence of Virgibacillus massiliensis Vm-5.</title>
        <authorList>
            <person name="Khelaifia S."/>
            <person name="Croce O."/>
            <person name="Lagier J.C."/>
            <person name="Raoult D."/>
        </authorList>
    </citation>
    <scope>NUCLEOTIDE SEQUENCE [LARGE SCALE GENOMIC DNA]</scope>
    <source>
        <strain evidence="7">Vm-5</strain>
    </source>
</reference>
<evidence type="ECO:0000259" key="5">
    <source>
        <dbReference type="PROSITE" id="PS51078"/>
    </source>
</evidence>
<protein>
    <submittedName>
        <fullName evidence="6">Pectin degradation repressor protein KdgR</fullName>
    </submittedName>
</protein>
<dbReference type="SMART" id="SM00346">
    <property type="entry name" value="HTH_ICLR"/>
    <property type="match status" value="1"/>
</dbReference>
<dbReference type="SUPFAM" id="SSF46785">
    <property type="entry name" value="Winged helix' DNA-binding domain"/>
    <property type="match status" value="1"/>
</dbReference>
<dbReference type="InterPro" id="IPR029016">
    <property type="entry name" value="GAF-like_dom_sf"/>
</dbReference>
<keyword evidence="7" id="KW-1185">Reference proteome</keyword>
<dbReference type="GO" id="GO:0045892">
    <property type="term" value="P:negative regulation of DNA-templated transcription"/>
    <property type="evidence" value="ECO:0007669"/>
    <property type="project" value="TreeGrafter"/>
</dbReference>
<gene>
    <name evidence="6" type="primary">kdgR_2</name>
    <name evidence="6" type="ORF">BN990_04032</name>
</gene>
<reference evidence="6 7" key="1">
    <citation type="submission" date="2014-03" db="EMBL/GenBank/DDBJ databases">
        <authorList>
            <person name="Urmite Genomes U."/>
        </authorList>
    </citation>
    <scope>NUCLEOTIDE SEQUENCE [LARGE SCALE GENOMIC DNA]</scope>
    <source>
        <strain evidence="6 7">Vm-5</strain>
    </source>
</reference>
<dbReference type="PROSITE" id="PS51078">
    <property type="entry name" value="ICLR_ED"/>
    <property type="match status" value="1"/>
</dbReference>
<keyword evidence="2" id="KW-0238">DNA-binding</keyword>
<dbReference type="RefSeq" id="WP_038246368.1">
    <property type="nucleotide sequence ID" value="NZ_BNER01000005.1"/>
</dbReference>
<evidence type="ECO:0000313" key="6">
    <source>
        <dbReference type="EMBL" id="CDQ41658.1"/>
    </source>
</evidence>
<dbReference type="InterPro" id="IPR014757">
    <property type="entry name" value="Tscrpt_reg_IclR_C"/>
</dbReference>
<feature type="domain" description="HTH iclR-type" evidence="4">
    <location>
        <begin position="3"/>
        <end position="64"/>
    </location>
</feature>
<comment type="caution">
    <text evidence="6">The sequence shown here is derived from an EMBL/GenBank/DDBJ whole genome shotgun (WGS) entry which is preliminary data.</text>
</comment>
<dbReference type="EMBL" id="CCDP010000003">
    <property type="protein sequence ID" value="CDQ41658.1"/>
    <property type="molecule type" value="Genomic_DNA"/>
</dbReference>
<keyword evidence="1" id="KW-0805">Transcription regulation</keyword>
<accession>A0A024QGH8</accession>
<dbReference type="GO" id="GO:0003700">
    <property type="term" value="F:DNA-binding transcription factor activity"/>
    <property type="evidence" value="ECO:0007669"/>
    <property type="project" value="TreeGrafter"/>
</dbReference>
<dbReference type="PANTHER" id="PTHR30136">
    <property type="entry name" value="HELIX-TURN-HELIX TRANSCRIPTIONAL REGULATOR, ICLR FAMILY"/>
    <property type="match status" value="1"/>
</dbReference>
<dbReference type="Pfam" id="PF01614">
    <property type="entry name" value="IclR_C"/>
    <property type="match status" value="1"/>
</dbReference>
<dbReference type="eggNOG" id="COG1414">
    <property type="taxonomic scope" value="Bacteria"/>
</dbReference>
<dbReference type="Gene3D" id="1.10.10.10">
    <property type="entry name" value="Winged helix-like DNA-binding domain superfamily/Winged helix DNA-binding domain"/>
    <property type="match status" value="1"/>
</dbReference>
<name>A0A024QGH8_9BACI</name>
<proteinExistence type="predicted"/>
<feature type="domain" description="IclR-ED" evidence="5">
    <location>
        <begin position="65"/>
        <end position="247"/>
    </location>
</feature>
<evidence type="ECO:0000256" key="1">
    <source>
        <dbReference type="ARBA" id="ARBA00023015"/>
    </source>
</evidence>
<dbReference type="InterPro" id="IPR050707">
    <property type="entry name" value="HTH_MetabolicPath_Reg"/>
</dbReference>
<dbReference type="OrthoDB" id="9778379at2"/>
<dbReference type="AlphaFoldDB" id="A0A024QGH8"/>
<dbReference type="Gene3D" id="3.30.450.40">
    <property type="match status" value="1"/>
</dbReference>
<evidence type="ECO:0000256" key="2">
    <source>
        <dbReference type="ARBA" id="ARBA00023125"/>
    </source>
</evidence>
<keyword evidence="3" id="KW-0804">Transcription</keyword>
<dbReference type="STRING" id="1462526.BN990_04032"/>
<evidence type="ECO:0000259" key="4">
    <source>
        <dbReference type="PROSITE" id="PS51077"/>
    </source>
</evidence>
<dbReference type="PROSITE" id="PS51077">
    <property type="entry name" value="HTH_ICLR"/>
    <property type="match status" value="1"/>
</dbReference>
<dbReference type="Pfam" id="PF09339">
    <property type="entry name" value="HTH_IclR"/>
    <property type="match status" value="1"/>
</dbReference>
<organism evidence="6 7">
    <name type="scientific">Virgibacillus massiliensis</name>
    <dbReference type="NCBI Taxonomy" id="1462526"/>
    <lineage>
        <taxon>Bacteria</taxon>
        <taxon>Bacillati</taxon>
        <taxon>Bacillota</taxon>
        <taxon>Bacilli</taxon>
        <taxon>Bacillales</taxon>
        <taxon>Bacillaceae</taxon>
        <taxon>Virgibacillus</taxon>
    </lineage>
</organism>
<dbReference type="InterPro" id="IPR036388">
    <property type="entry name" value="WH-like_DNA-bd_sf"/>
</dbReference>
<dbReference type="InterPro" id="IPR005471">
    <property type="entry name" value="Tscrpt_reg_IclR_N"/>
</dbReference>
<dbReference type="Proteomes" id="UP000028875">
    <property type="component" value="Unassembled WGS sequence"/>
</dbReference>